<dbReference type="SUPFAM" id="SSF82919">
    <property type="entry name" value="Zn-finger domain of Sec23/24"/>
    <property type="match status" value="1"/>
</dbReference>
<evidence type="ECO:0000313" key="13">
    <source>
        <dbReference type="Proteomes" id="UP000694888"/>
    </source>
</evidence>
<dbReference type="Gene3D" id="3.40.20.10">
    <property type="entry name" value="Severin"/>
    <property type="match status" value="1"/>
</dbReference>
<feature type="compositionally biased region" description="Pro residues" evidence="7">
    <location>
        <begin position="153"/>
        <end position="171"/>
    </location>
</feature>
<evidence type="ECO:0000256" key="2">
    <source>
        <dbReference type="ARBA" id="ARBA00004397"/>
    </source>
</evidence>
<feature type="compositionally biased region" description="Pro residues" evidence="7">
    <location>
        <begin position="213"/>
        <end position="231"/>
    </location>
</feature>
<dbReference type="SUPFAM" id="SSF82754">
    <property type="entry name" value="C-terminal, gelsolin-like domain of Sec23/24"/>
    <property type="match status" value="1"/>
</dbReference>
<evidence type="ECO:0000256" key="4">
    <source>
        <dbReference type="ARBA" id="ARBA00022448"/>
    </source>
</evidence>
<dbReference type="Proteomes" id="UP000694888">
    <property type="component" value="Unplaced"/>
</dbReference>
<dbReference type="Gene3D" id="2.60.40.1670">
    <property type="entry name" value="beta-sandwich domain of Sec23/24"/>
    <property type="match status" value="1"/>
</dbReference>
<accession>A0ABM0JUL0</accession>
<evidence type="ECO:0000313" key="14">
    <source>
        <dbReference type="RefSeq" id="XP_005101853.1"/>
    </source>
</evidence>
<keyword evidence="13" id="KW-1185">Reference proteome</keyword>
<feature type="compositionally biased region" description="Pro residues" evidence="7">
    <location>
        <begin position="280"/>
        <end position="326"/>
    </location>
</feature>
<evidence type="ECO:0000256" key="7">
    <source>
        <dbReference type="SAM" id="MobiDB-lite"/>
    </source>
</evidence>
<feature type="compositionally biased region" description="Polar residues" evidence="7">
    <location>
        <begin position="196"/>
        <end position="206"/>
    </location>
</feature>
<dbReference type="SUPFAM" id="SSF53300">
    <property type="entry name" value="vWA-like"/>
    <property type="match status" value="1"/>
</dbReference>
<feature type="domain" description="Sec23/Sec24 trunk" evidence="10">
    <location>
        <begin position="601"/>
        <end position="845"/>
    </location>
</feature>
<dbReference type="SUPFAM" id="SSF81811">
    <property type="entry name" value="Helical domain of Sec23/24"/>
    <property type="match status" value="1"/>
</dbReference>
<dbReference type="SUPFAM" id="SSF81995">
    <property type="entry name" value="beta-sandwich domain of Sec23/24"/>
    <property type="match status" value="1"/>
</dbReference>
<reference evidence="14 15" key="1">
    <citation type="submission" date="2025-05" db="UniProtKB">
        <authorList>
            <consortium name="RefSeq"/>
        </authorList>
    </citation>
    <scope>IDENTIFICATION</scope>
</reference>
<feature type="compositionally biased region" description="Low complexity" evidence="7">
    <location>
        <begin position="232"/>
        <end position="249"/>
    </location>
</feature>
<dbReference type="PANTHER" id="PTHR13803">
    <property type="entry name" value="SEC24-RELATED PROTEIN"/>
    <property type="match status" value="1"/>
</dbReference>
<dbReference type="RefSeq" id="XP_005101854.1">
    <property type="nucleotide sequence ID" value="XM_005101797.2"/>
</dbReference>
<feature type="compositionally biased region" description="Polar residues" evidence="7">
    <location>
        <begin position="102"/>
        <end position="116"/>
    </location>
</feature>
<keyword evidence="6" id="KW-0968">Cytoplasmic vesicle</keyword>
<dbReference type="Pfam" id="PF04810">
    <property type="entry name" value="zf-Sec23_Sec24"/>
    <property type="match status" value="1"/>
</dbReference>
<dbReference type="Gene3D" id="2.30.30.380">
    <property type="entry name" value="Zn-finger domain of Sec23/24"/>
    <property type="match status" value="1"/>
</dbReference>
<dbReference type="CDD" id="cd01479">
    <property type="entry name" value="Sec24-like"/>
    <property type="match status" value="1"/>
</dbReference>
<dbReference type="Gene3D" id="3.40.50.410">
    <property type="entry name" value="von Willebrand factor, type A domain"/>
    <property type="match status" value="1"/>
</dbReference>
<dbReference type="InterPro" id="IPR029006">
    <property type="entry name" value="ADF-H/Gelsolin-like_dom_sf"/>
</dbReference>
<proteinExistence type="inferred from homology"/>
<dbReference type="InterPro" id="IPR012990">
    <property type="entry name" value="Beta-sandwich_Sec23_24"/>
</dbReference>
<dbReference type="Gene3D" id="1.20.120.730">
    <property type="entry name" value="Sec23/Sec24 helical domain"/>
    <property type="match status" value="1"/>
</dbReference>
<evidence type="ECO:0000256" key="3">
    <source>
        <dbReference type="ARBA" id="ARBA00008334"/>
    </source>
</evidence>
<feature type="compositionally biased region" description="Low complexity" evidence="7">
    <location>
        <begin position="69"/>
        <end position="87"/>
    </location>
</feature>
<sequence length="1197" mass="129119">MSGQFPYPGGPPPPSSQPGPMYQVNGARPPGNYGPPQPSKAGAAQPPMNGPPFGAPMRPPGPPGPMPPTSAGQPPAGFGPQPGQGFAPPNPGMGGPNYQGMPPTSQFNNMNLNDPNQPGMRPMAPPGPQGVPPQRPGMFPPGGSPQVNGPPTTQRPPGPPVPGGMGAPPPSSMGGKMPPSSGQGFPPGAGPLPPSSMGQMPTSMAQPASGPMPGHPPPPSSMQGQMPPPPSSMGMMPPNSMGAMPPNSMGAMPPNSMGAMPPNSMGAMPPNSMGAMPPSSVGPPPPGAGYPQPPATGMPHQQPPGFPGQMPPPPSSLHQPMPPPGPNFMGGPPGMVPPSGQTMHPPQPGMPPQPGQMPPQPGQMPPQPGQMPPQPGQMPPPPQGPPGPGGHFPGSAQYGQQPMGYGGPGQPPQPMQAPQQQRRLDPDQMPSPIQVIEDDKRNRSGVFQTNNKGSVPPLVTTTFTTQDQGNANPRFMRSTMYNIPCTADMLKSSHIPFALAVTPFAELGDQEQPPPLVDLGELGPVRCKRCKAYMNPYMQFVDGGRRFQCVFCGAATDVPNEYFAHLDHTGRRVDCYNRAELCLGSYEFVATKDYCKNGTPPKEPAFIFMIDVSYNSVKSGLVQLICDKLKSEVLVNLPREAGVEESEIRVGFVTYHKELHFYNVKSSLAQPQMMVVSDLEDMFVPLVDGFLVKLSESAAVIDSLLSQIPQLFAESKETEMVLGPVIQAGLDALKSSDRAGRLYIFHTGLPNAEAPGKLKNRDDRKLLGTEKEKTVLSPQSPFYHKLGTECVAAGCSVDLFLFPNQYIDVATVSDVCRVTSGNIYKYSYFQADIDGERFLEDLKHSVSRSQAFDAILRVRTSTGIRPVDFYGNFYMANTTDVEMSAVDSDACVALEVKHDDKLSEAEGAYVQVAVLYTSVSGQRRLRCHNLSLNCCAQMADLFRSCELDTLINFFAKQAIRTSLNANPKQVREHIMNEVSQILACYRKNCANPSSAGQLVLPECMKLLPLYANCVIKSDSISGGSEISTDDRSYLMHLVNSMDVTMSNVFFYPRLVPFHTLDMESTDVPTAIRCSVDRLEDTGIYLLENGLSMFLWIGHNVNPEMIQKIFDVQSAAQVDIDKVQVLQLDNPASRRLCDLISRIRSERSRYLKLTIVRQRDKLQPWFDHFLVEDKGMNSGSSYVDFLCHIHKEIRNILS</sequence>
<evidence type="ECO:0000256" key="5">
    <source>
        <dbReference type="ARBA" id="ARBA00022927"/>
    </source>
</evidence>
<dbReference type="Pfam" id="PF08033">
    <property type="entry name" value="Sec23_BS"/>
    <property type="match status" value="1"/>
</dbReference>
<evidence type="ECO:0000259" key="11">
    <source>
        <dbReference type="Pfam" id="PF04815"/>
    </source>
</evidence>
<feature type="region of interest" description="Disordered" evidence="7">
    <location>
        <begin position="1"/>
        <end position="432"/>
    </location>
</feature>
<keyword evidence="5" id="KW-0653">Protein transport</keyword>
<feature type="compositionally biased region" description="Pro residues" evidence="7">
    <location>
        <begin position="345"/>
        <end position="388"/>
    </location>
</feature>
<evidence type="ECO:0000259" key="10">
    <source>
        <dbReference type="Pfam" id="PF04811"/>
    </source>
</evidence>
<dbReference type="InterPro" id="IPR036175">
    <property type="entry name" value="Sec23/24_helical_dom_sf"/>
</dbReference>
<gene>
    <name evidence="14 15" type="primary">LOC101848299</name>
</gene>
<feature type="domain" description="Gelsolin-like" evidence="8">
    <location>
        <begin position="1065"/>
        <end position="1125"/>
    </location>
</feature>
<dbReference type="Pfam" id="PF00626">
    <property type="entry name" value="Gelsolin"/>
    <property type="match status" value="1"/>
</dbReference>
<feature type="compositionally biased region" description="Pro residues" evidence="7">
    <location>
        <begin position="48"/>
        <end position="68"/>
    </location>
</feature>
<protein>
    <submittedName>
        <fullName evidence="14 15">Protein transport protein Sec24C</fullName>
    </submittedName>
</protein>
<feature type="compositionally biased region" description="Low complexity" evidence="7">
    <location>
        <begin position="172"/>
        <end position="184"/>
    </location>
</feature>
<dbReference type="InterPro" id="IPR006900">
    <property type="entry name" value="Sec23/24_helical_dom"/>
</dbReference>
<dbReference type="PANTHER" id="PTHR13803:SF4">
    <property type="entry name" value="SECRETORY 24CD, ISOFORM C"/>
    <property type="match status" value="1"/>
</dbReference>
<feature type="compositionally biased region" description="Pro residues" evidence="7">
    <location>
        <begin position="8"/>
        <end position="17"/>
    </location>
</feature>
<feature type="domain" description="Zinc finger Sec23/Sec24-type" evidence="9">
    <location>
        <begin position="524"/>
        <end position="562"/>
    </location>
</feature>
<dbReference type="InterPro" id="IPR041742">
    <property type="entry name" value="Sec24-like_trunk_dom"/>
</dbReference>
<dbReference type="InterPro" id="IPR006895">
    <property type="entry name" value="Znf_Sec23_Sec24"/>
</dbReference>
<evidence type="ECO:0000259" key="8">
    <source>
        <dbReference type="Pfam" id="PF00626"/>
    </source>
</evidence>
<feature type="region of interest" description="Disordered" evidence="7">
    <location>
        <begin position="447"/>
        <end position="471"/>
    </location>
</feature>
<dbReference type="InterPro" id="IPR036180">
    <property type="entry name" value="Gelsolin-like_dom_sf"/>
</dbReference>
<feature type="domain" description="Sec23/Sec24 beta-sandwich" evidence="12">
    <location>
        <begin position="851"/>
        <end position="934"/>
    </location>
</feature>
<dbReference type="InterPro" id="IPR006896">
    <property type="entry name" value="Sec23/24_trunk_dom"/>
</dbReference>
<feature type="domain" description="Sec23/Sec24 helical" evidence="11">
    <location>
        <begin position="947"/>
        <end position="1046"/>
    </location>
</feature>
<dbReference type="InterPro" id="IPR036465">
    <property type="entry name" value="vWFA_dom_sf"/>
</dbReference>
<evidence type="ECO:0000259" key="9">
    <source>
        <dbReference type="Pfam" id="PF04810"/>
    </source>
</evidence>
<comment type="similarity">
    <text evidence="3">Belongs to the SEC23/SEC24 family. SEC24 subfamily.</text>
</comment>
<dbReference type="InterPro" id="IPR007123">
    <property type="entry name" value="Gelsolin-like_dom"/>
</dbReference>
<comment type="subcellular location">
    <subcellularLocation>
        <location evidence="1">Cytoplasmic vesicle</location>
        <location evidence="1">COPII-coated vesicle membrane</location>
        <topology evidence="1">Peripheral membrane protein</topology>
        <orientation evidence="1">Cytoplasmic side</orientation>
    </subcellularLocation>
    <subcellularLocation>
        <location evidence="2">Endoplasmic reticulum membrane</location>
        <topology evidence="2">Peripheral membrane protein</topology>
        <orientation evidence="2">Cytoplasmic side</orientation>
    </subcellularLocation>
</comment>
<name>A0ABM0JUL0_APLCA</name>
<evidence type="ECO:0000313" key="15">
    <source>
        <dbReference type="RefSeq" id="XP_005101854.1"/>
    </source>
</evidence>
<dbReference type="InterPro" id="IPR050550">
    <property type="entry name" value="SEC23_SEC24_subfamily"/>
</dbReference>
<dbReference type="InterPro" id="IPR036174">
    <property type="entry name" value="Znf_Sec23_Sec24_sf"/>
</dbReference>
<feature type="compositionally biased region" description="Pro residues" evidence="7">
    <location>
        <begin position="123"/>
        <end position="143"/>
    </location>
</feature>
<dbReference type="GeneID" id="101848299"/>
<evidence type="ECO:0000256" key="6">
    <source>
        <dbReference type="ARBA" id="ARBA00023329"/>
    </source>
</evidence>
<keyword evidence="4" id="KW-0813">Transport</keyword>
<evidence type="ECO:0000256" key="1">
    <source>
        <dbReference type="ARBA" id="ARBA00004299"/>
    </source>
</evidence>
<dbReference type="Pfam" id="PF04811">
    <property type="entry name" value="Sec23_trunk"/>
    <property type="match status" value="1"/>
</dbReference>
<dbReference type="Pfam" id="PF04815">
    <property type="entry name" value="Sec23_helical"/>
    <property type="match status" value="1"/>
</dbReference>
<organism evidence="13 15">
    <name type="scientific">Aplysia californica</name>
    <name type="common">California sea hare</name>
    <dbReference type="NCBI Taxonomy" id="6500"/>
    <lineage>
        <taxon>Eukaryota</taxon>
        <taxon>Metazoa</taxon>
        <taxon>Spiralia</taxon>
        <taxon>Lophotrochozoa</taxon>
        <taxon>Mollusca</taxon>
        <taxon>Gastropoda</taxon>
        <taxon>Heterobranchia</taxon>
        <taxon>Euthyneura</taxon>
        <taxon>Tectipleura</taxon>
        <taxon>Aplysiida</taxon>
        <taxon>Aplysioidea</taxon>
        <taxon>Aplysiidae</taxon>
        <taxon>Aplysia</taxon>
    </lineage>
</organism>
<evidence type="ECO:0000259" key="12">
    <source>
        <dbReference type="Pfam" id="PF08033"/>
    </source>
</evidence>
<dbReference type="RefSeq" id="XP_005101853.1">
    <property type="nucleotide sequence ID" value="XM_005101796.2"/>
</dbReference>